<evidence type="ECO:0000256" key="1">
    <source>
        <dbReference type="SAM" id="Phobius"/>
    </source>
</evidence>
<accession>A0A815E784</accession>
<dbReference type="EMBL" id="CAJNOJ010000222">
    <property type="protein sequence ID" value="CAF1307555.1"/>
    <property type="molecule type" value="Genomic_DNA"/>
</dbReference>
<feature type="transmembrane region" description="Helical" evidence="1">
    <location>
        <begin position="6"/>
        <end position="25"/>
    </location>
</feature>
<reference evidence="2" key="1">
    <citation type="submission" date="2021-02" db="EMBL/GenBank/DDBJ databases">
        <authorList>
            <person name="Nowell W R."/>
        </authorList>
    </citation>
    <scope>NUCLEOTIDE SEQUENCE</scope>
</reference>
<evidence type="ECO:0000313" key="3">
    <source>
        <dbReference type="Proteomes" id="UP000663852"/>
    </source>
</evidence>
<evidence type="ECO:0000313" key="2">
    <source>
        <dbReference type="EMBL" id="CAF1307555.1"/>
    </source>
</evidence>
<organism evidence="2 3">
    <name type="scientific">Adineta ricciae</name>
    <name type="common">Rotifer</name>
    <dbReference type="NCBI Taxonomy" id="249248"/>
    <lineage>
        <taxon>Eukaryota</taxon>
        <taxon>Metazoa</taxon>
        <taxon>Spiralia</taxon>
        <taxon>Gnathifera</taxon>
        <taxon>Rotifera</taxon>
        <taxon>Eurotatoria</taxon>
        <taxon>Bdelloidea</taxon>
        <taxon>Adinetida</taxon>
        <taxon>Adinetidae</taxon>
        <taxon>Adineta</taxon>
    </lineage>
</organism>
<sequence length="75" mass="7971">MLKFGVAVLIYVVVVVGVLDNLWNFSHSRNTSVVMVGYAGNGVKIAGDHHLLKSLVYSKVNGGISLSKGGKKTNI</sequence>
<proteinExistence type="predicted"/>
<keyword evidence="1" id="KW-0472">Membrane</keyword>
<dbReference type="Proteomes" id="UP000663852">
    <property type="component" value="Unassembled WGS sequence"/>
</dbReference>
<name>A0A815E784_ADIRI</name>
<comment type="caution">
    <text evidence="2">The sequence shown here is derived from an EMBL/GenBank/DDBJ whole genome shotgun (WGS) entry which is preliminary data.</text>
</comment>
<gene>
    <name evidence="2" type="ORF">EDS130_LOCUS30954</name>
</gene>
<dbReference type="AlphaFoldDB" id="A0A815E784"/>
<keyword evidence="1" id="KW-0812">Transmembrane</keyword>
<keyword evidence="1" id="KW-1133">Transmembrane helix</keyword>
<protein>
    <submittedName>
        <fullName evidence="2">Uncharacterized protein</fullName>
    </submittedName>
</protein>